<dbReference type="EMBL" id="JAAAJB010000751">
    <property type="protein sequence ID" value="KAG0251430.1"/>
    <property type="molecule type" value="Genomic_DNA"/>
</dbReference>
<keyword evidence="3" id="KW-1185">Reference proteome</keyword>
<dbReference type="Pfam" id="PF00300">
    <property type="entry name" value="His_Phos_1"/>
    <property type="match status" value="1"/>
</dbReference>
<gene>
    <name evidence="2" type="ORF">DFQ27_008768</name>
</gene>
<evidence type="ECO:0008006" key="4">
    <source>
        <dbReference type="Google" id="ProtNLM"/>
    </source>
</evidence>
<dbReference type="InterPro" id="IPR051710">
    <property type="entry name" value="Phosphatase_SH3-domain"/>
</dbReference>
<dbReference type="Proteomes" id="UP000807716">
    <property type="component" value="Unassembled WGS sequence"/>
</dbReference>
<evidence type="ECO:0000313" key="3">
    <source>
        <dbReference type="Proteomes" id="UP000807716"/>
    </source>
</evidence>
<name>A0A9P6PRQ5_9FUNG</name>
<reference evidence="2" key="1">
    <citation type="journal article" date="2020" name="Fungal Divers.">
        <title>Resolving the Mortierellaceae phylogeny through synthesis of multi-gene phylogenetics and phylogenomics.</title>
        <authorList>
            <person name="Vandepol N."/>
            <person name="Liber J."/>
            <person name="Desiro A."/>
            <person name="Na H."/>
            <person name="Kennedy M."/>
            <person name="Barry K."/>
            <person name="Grigoriev I.V."/>
            <person name="Miller A.N."/>
            <person name="O'Donnell K."/>
            <person name="Stajich J.E."/>
            <person name="Bonito G."/>
        </authorList>
    </citation>
    <scope>NUCLEOTIDE SEQUENCE</scope>
    <source>
        <strain evidence="2">BC1065</strain>
    </source>
</reference>
<dbReference type="PANTHER" id="PTHR16469:SF27">
    <property type="entry name" value="UBIQUITIN-ASSOCIATED AND SH3 DOMAIN-CONTAINING BA-RELATED"/>
    <property type="match status" value="1"/>
</dbReference>
<feature type="compositionally biased region" description="Basic residues" evidence="1">
    <location>
        <begin position="67"/>
        <end position="79"/>
    </location>
</feature>
<comment type="caution">
    <text evidence="2">The sequence shown here is derived from an EMBL/GenBank/DDBJ whole genome shotgun (WGS) entry which is preliminary data.</text>
</comment>
<protein>
    <recommendedName>
        <fullName evidence="4">Phosphoglycerate mutase-like protein</fullName>
    </recommendedName>
</protein>
<feature type="region of interest" description="Disordered" evidence="1">
    <location>
        <begin position="67"/>
        <end position="105"/>
    </location>
</feature>
<organism evidence="2 3">
    <name type="scientific">Actinomortierella ambigua</name>
    <dbReference type="NCBI Taxonomy" id="1343610"/>
    <lineage>
        <taxon>Eukaryota</taxon>
        <taxon>Fungi</taxon>
        <taxon>Fungi incertae sedis</taxon>
        <taxon>Mucoromycota</taxon>
        <taxon>Mortierellomycotina</taxon>
        <taxon>Mortierellomycetes</taxon>
        <taxon>Mortierellales</taxon>
        <taxon>Mortierellaceae</taxon>
        <taxon>Actinomortierella</taxon>
    </lineage>
</organism>
<proteinExistence type="predicted"/>
<dbReference type="OrthoDB" id="433124at2759"/>
<accession>A0A9P6PRQ5</accession>
<evidence type="ECO:0000313" key="2">
    <source>
        <dbReference type="EMBL" id="KAG0251430.1"/>
    </source>
</evidence>
<dbReference type="Gene3D" id="3.40.50.1240">
    <property type="entry name" value="Phosphoglycerate mutase-like"/>
    <property type="match status" value="1"/>
</dbReference>
<dbReference type="SUPFAM" id="SSF53254">
    <property type="entry name" value="Phosphoglycerate mutase-like"/>
    <property type="match status" value="1"/>
</dbReference>
<dbReference type="InterPro" id="IPR029033">
    <property type="entry name" value="His_PPase_superfam"/>
</dbReference>
<dbReference type="PANTHER" id="PTHR16469">
    <property type="entry name" value="UBIQUITIN-ASSOCIATED AND SH3 DOMAIN-CONTAINING BA-RELATED"/>
    <property type="match status" value="1"/>
</dbReference>
<dbReference type="InterPro" id="IPR013078">
    <property type="entry name" value="His_Pase_superF_clade-1"/>
</dbReference>
<dbReference type="AlphaFoldDB" id="A0A9P6PRQ5"/>
<feature type="region of interest" description="Disordered" evidence="1">
    <location>
        <begin position="25"/>
        <end position="47"/>
    </location>
</feature>
<evidence type="ECO:0000256" key="1">
    <source>
        <dbReference type="SAM" id="MobiDB-lite"/>
    </source>
</evidence>
<dbReference type="SMART" id="SM00855">
    <property type="entry name" value="PGAM"/>
    <property type="match status" value="1"/>
</dbReference>
<sequence length="360" mass="40021">MSPSMHRTSLFFVRHGQRIDHVDSSWALSSPTPQDPPLTALGQEQSQKTGAALASLLYAHRCQHHHIHHPHCHHQHRHQQQQQQKEEDSSNMTPPDSPEAEAGEHLLPLPSRPQHVAIITSPFLRCTQTAVELAKGIRSQTADCHVTVAVEPGIAEWLSFEYVPQPVPESIIVQRMQDFAMTRREHEQYYTIDWKYRPHTTSLPAWPEAWDNMQRRVEAAYRHVISTYLDSVTTTAMSDKDVVVVFVSHASPVNALLEACLQTPTLVPIGLNSISQCSWISEKDYQDQEQARYPLVALASPPLGSTITSTTTATTTTTARNTATVSPSLDVAPKASPALTLAGQDGRWQLELKASVAHLS</sequence>
<dbReference type="CDD" id="cd07067">
    <property type="entry name" value="HP_PGM_like"/>
    <property type="match status" value="1"/>
</dbReference>